<evidence type="ECO:0000313" key="2">
    <source>
        <dbReference type="EMBL" id="GEU53517.1"/>
    </source>
</evidence>
<feature type="region of interest" description="Disordered" evidence="1">
    <location>
        <begin position="47"/>
        <end position="66"/>
    </location>
</feature>
<comment type="caution">
    <text evidence="2">The sequence shown here is derived from an EMBL/GenBank/DDBJ whole genome shotgun (WGS) entry which is preliminary data.</text>
</comment>
<dbReference type="EMBL" id="BKCJ010003186">
    <property type="protein sequence ID" value="GEU53517.1"/>
    <property type="molecule type" value="Genomic_DNA"/>
</dbReference>
<reference evidence="2" key="1">
    <citation type="journal article" date="2019" name="Sci. Rep.">
        <title>Draft genome of Tanacetum cinerariifolium, the natural source of mosquito coil.</title>
        <authorList>
            <person name="Yamashiro T."/>
            <person name="Shiraishi A."/>
            <person name="Satake H."/>
            <person name="Nakayama K."/>
        </authorList>
    </citation>
    <scope>NUCLEOTIDE SEQUENCE</scope>
</reference>
<feature type="compositionally biased region" description="Low complexity" evidence="1">
    <location>
        <begin position="112"/>
        <end position="122"/>
    </location>
</feature>
<feature type="region of interest" description="Disordered" evidence="1">
    <location>
        <begin position="109"/>
        <end position="128"/>
    </location>
</feature>
<evidence type="ECO:0000256" key="1">
    <source>
        <dbReference type="SAM" id="MobiDB-lite"/>
    </source>
</evidence>
<proteinExistence type="predicted"/>
<organism evidence="2">
    <name type="scientific">Tanacetum cinerariifolium</name>
    <name type="common">Dalmatian daisy</name>
    <name type="synonym">Chrysanthemum cinerariifolium</name>
    <dbReference type="NCBI Taxonomy" id="118510"/>
    <lineage>
        <taxon>Eukaryota</taxon>
        <taxon>Viridiplantae</taxon>
        <taxon>Streptophyta</taxon>
        <taxon>Embryophyta</taxon>
        <taxon>Tracheophyta</taxon>
        <taxon>Spermatophyta</taxon>
        <taxon>Magnoliopsida</taxon>
        <taxon>eudicotyledons</taxon>
        <taxon>Gunneridae</taxon>
        <taxon>Pentapetalae</taxon>
        <taxon>asterids</taxon>
        <taxon>campanulids</taxon>
        <taxon>Asterales</taxon>
        <taxon>Asteraceae</taxon>
        <taxon>Asteroideae</taxon>
        <taxon>Anthemideae</taxon>
        <taxon>Anthemidinae</taxon>
        <taxon>Tanacetum</taxon>
    </lineage>
</organism>
<name>A0A6L2KY84_TANCI</name>
<dbReference type="AlphaFoldDB" id="A0A6L2KY84"/>
<sequence length="326" mass="36296">MASPIILISSDSSEESVDSYVLRVILFGTIPTTPELPLVSPFLCSDDSKANSEPEPTEQRPERHESLEPSFEFPLALVVAPPRIHSLSDSSSVYSSRCDASESSPFLFSNRSLDSSSPSAGPSRKRCRSHTTLVPSSTFVSRLIAPTLADLSSCKRFRDSYSSEASKEEHMEISTVDAETVADLGVSDRVRAPTEDGIRMGVEVSTNDIMEDEEDFEAEASPGGTMKIVVDPLATGGISKSTRGDAFDLEGTLYDIAHYISKVPVDRITEFETAKRQLEADRVDSLCRHMALSQEEFCHIPRDRDDTRRRLRRLESLVEWRLRFRR</sequence>
<protein>
    <submittedName>
        <fullName evidence="2">Uncharacterized protein</fullName>
    </submittedName>
</protein>
<gene>
    <name evidence="2" type="ORF">Tci_025495</name>
</gene>
<accession>A0A6L2KY84</accession>